<feature type="domain" description="MHD" evidence="6">
    <location>
        <begin position="339"/>
        <end position="602"/>
    </location>
</feature>
<dbReference type="PANTHER" id="PTHR16082:SF2">
    <property type="entry name" value="AP-5 COMPLEX SUBUNIT MU-1"/>
    <property type="match status" value="1"/>
</dbReference>
<evidence type="ECO:0000256" key="2">
    <source>
        <dbReference type="ARBA" id="ARBA00022448"/>
    </source>
</evidence>
<dbReference type="AlphaFoldDB" id="A0AAV8THP7"/>
<evidence type="ECO:0000256" key="5">
    <source>
        <dbReference type="ARBA" id="ARBA00029433"/>
    </source>
</evidence>
<name>A0AAV8THP7_9ROSI</name>
<dbReference type="GO" id="GO:0030119">
    <property type="term" value="C:AP-type membrane coat adaptor complex"/>
    <property type="evidence" value="ECO:0007669"/>
    <property type="project" value="TreeGrafter"/>
</dbReference>
<evidence type="ECO:0000256" key="1">
    <source>
        <dbReference type="ARBA" id="ARBA00005324"/>
    </source>
</evidence>
<evidence type="ECO:0000256" key="3">
    <source>
        <dbReference type="ARBA" id="ARBA00022927"/>
    </source>
</evidence>
<reference evidence="7 8" key="1">
    <citation type="submission" date="2021-09" db="EMBL/GenBank/DDBJ databases">
        <title>Genomic insights and catalytic innovation underlie evolution of tropane alkaloids biosynthesis.</title>
        <authorList>
            <person name="Wang Y.-J."/>
            <person name="Tian T."/>
            <person name="Huang J.-P."/>
            <person name="Huang S.-X."/>
        </authorList>
    </citation>
    <scope>NUCLEOTIDE SEQUENCE [LARGE SCALE GENOMIC DNA]</scope>
    <source>
        <strain evidence="7">KIB-2018</strain>
        <tissue evidence="7">Leaf</tissue>
    </source>
</reference>
<dbReference type="Pfam" id="PF00928">
    <property type="entry name" value="Adap_comp_sub"/>
    <property type="match status" value="1"/>
</dbReference>
<keyword evidence="4" id="KW-0472">Membrane</keyword>
<dbReference type="InterPro" id="IPR036168">
    <property type="entry name" value="AP2_Mu_C_sf"/>
</dbReference>
<keyword evidence="8" id="KW-1185">Reference proteome</keyword>
<comment type="caution">
    <text evidence="7">The sequence shown here is derived from an EMBL/GenBank/DDBJ whole genome shotgun (WGS) entry which is preliminary data.</text>
</comment>
<keyword evidence="2" id="KW-0813">Transport</keyword>
<proteinExistence type="inferred from homology"/>
<dbReference type="EMBL" id="JAIWQS010000005">
    <property type="protein sequence ID" value="KAJ8766371.1"/>
    <property type="molecule type" value="Genomic_DNA"/>
</dbReference>
<evidence type="ECO:0000313" key="8">
    <source>
        <dbReference type="Proteomes" id="UP001159364"/>
    </source>
</evidence>
<accession>A0AAV8THP7</accession>
<dbReference type="CDD" id="cd09256">
    <property type="entry name" value="AP_MuD_MHD"/>
    <property type="match status" value="1"/>
</dbReference>
<dbReference type="FunFam" id="2.60.40.1170:FF:000025">
    <property type="entry name" value="AP-5 complex subunit mu isoform X1"/>
    <property type="match status" value="1"/>
</dbReference>
<dbReference type="PANTHER" id="PTHR16082">
    <property type="entry name" value="AP-5 COMPLEX SUBUNIT MU-1"/>
    <property type="match status" value="1"/>
</dbReference>
<gene>
    <name evidence="7" type="ORF">K2173_022430</name>
</gene>
<dbReference type="FunFam" id="2.60.40.1170:FF:000027">
    <property type="entry name" value="Adaptor complexes medium subunit family protein"/>
    <property type="match status" value="1"/>
</dbReference>
<dbReference type="InterPro" id="IPR028565">
    <property type="entry name" value="MHD"/>
</dbReference>
<organism evidence="7 8">
    <name type="scientific">Erythroxylum novogranatense</name>
    <dbReference type="NCBI Taxonomy" id="1862640"/>
    <lineage>
        <taxon>Eukaryota</taxon>
        <taxon>Viridiplantae</taxon>
        <taxon>Streptophyta</taxon>
        <taxon>Embryophyta</taxon>
        <taxon>Tracheophyta</taxon>
        <taxon>Spermatophyta</taxon>
        <taxon>Magnoliopsida</taxon>
        <taxon>eudicotyledons</taxon>
        <taxon>Gunneridae</taxon>
        <taxon>Pentapetalae</taxon>
        <taxon>rosids</taxon>
        <taxon>fabids</taxon>
        <taxon>Malpighiales</taxon>
        <taxon>Erythroxylaceae</taxon>
        <taxon>Erythroxylum</taxon>
    </lineage>
</organism>
<sequence length="652" mass="70677">MECLSEARRVRTWEIPMPGGCSIRAVWILNNFDAVVFSRKFPVVERQWRSACKSNLDDDVYTLLPNDSKLSSSFVQRRKREGSTRGCGLRVARSTQGSDSWVDDSITRHVISLAINNSNGDGDGDGDGDGEGKGKGERSHLLWPLVLHIRPPYFILVLPLVEPRHVKAYARLCKRSDCGNAVGEEGSLSSLLLDLPSITGAFMVAHAIGDVITGDVADPEVVVNASPSVGGLFDSLTGSIGISGISSRAKPVAAPVASVTPSAAAATGAVAADTPKIGSRPLDKDALRTFLSSSMPFGTPMDLNHSNIFAIKTNGFSPLDLPPPDLKQPAWKPYLYKGKQRVLFTIHETVNAAMYDREEIPDSISVSGQINCRAELEGLPDVSFPLTGLNTAQIEVLSFHPCVQVPENGLNKQAVMFSPPLGNFVLVRYQANCSLGPPIKGFYQLSMVSEDEGAFLFKLRLIEGYKAPLAMEFCNVTMPFPRRRVVSFDGTPSIGTVSTTEHSVEWKIIGSGRSLSGKSIEATFSGTLRFAPWQIQRIPSSKNAYVNMGDEDSDTENESTNNVVNVEEFLMEKMSKDLPAVDLEEPFCWQAYSYAKVSFRISGASLSGMSIDPKSVSIYPAVKAPVEFSTQVSSGDYILWNTLGKCPSAATT</sequence>
<dbReference type="InterPro" id="IPR039591">
    <property type="entry name" value="AP5M1"/>
</dbReference>
<evidence type="ECO:0000259" key="6">
    <source>
        <dbReference type="PROSITE" id="PS51072"/>
    </source>
</evidence>
<dbReference type="GO" id="GO:0015031">
    <property type="term" value="P:protein transport"/>
    <property type="evidence" value="ECO:0007669"/>
    <property type="project" value="UniProtKB-KW"/>
</dbReference>
<dbReference type="GO" id="GO:0005764">
    <property type="term" value="C:lysosome"/>
    <property type="evidence" value="ECO:0007669"/>
    <property type="project" value="TreeGrafter"/>
</dbReference>
<protein>
    <recommendedName>
        <fullName evidence="6">MHD domain-containing protein</fullName>
    </recommendedName>
</protein>
<dbReference type="PROSITE" id="PS51072">
    <property type="entry name" value="MHD"/>
    <property type="match status" value="1"/>
</dbReference>
<evidence type="ECO:0000256" key="4">
    <source>
        <dbReference type="ARBA" id="ARBA00023136"/>
    </source>
</evidence>
<dbReference type="Gene3D" id="2.60.40.1170">
    <property type="entry name" value="Mu homology domain, subdomain B"/>
    <property type="match status" value="1"/>
</dbReference>
<dbReference type="GO" id="GO:0005829">
    <property type="term" value="C:cytosol"/>
    <property type="evidence" value="ECO:0007669"/>
    <property type="project" value="TreeGrafter"/>
</dbReference>
<comment type="subcellular location">
    <subcellularLocation>
        <location evidence="5">Endomembrane system</location>
        <topology evidence="5">Peripheral membrane protein</topology>
        <orientation evidence="5">Cytoplasmic side</orientation>
    </subcellularLocation>
</comment>
<keyword evidence="3" id="KW-0653">Protein transport</keyword>
<dbReference type="SUPFAM" id="SSF49447">
    <property type="entry name" value="Second domain of Mu2 adaptin subunit (ap50) of ap2 adaptor"/>
    <property type="match status" value="1"/>
</dbReference>
<dbReference type="Proteomes" id="UP001159364">
    <property type="component" value="Linkage Group LG05"/>
</dbReference>
<comment type="similarity">
    <text evidence="1">Belongs to the adaptor complexes medium subunit family.</text>
</comment>
<dbReference type="GO" id="GO:0016197">
    <property type="term" value="P:endosomal transport"/>
    <property type="evidence" value="ECO:0007669"/>
    <property type="project" value="TreeGrafter"/>
</dbReference>
<dbReference type="GO" id="GO:0005770">
    <property type="term" value="C:late endosome"/>
    <property type="evidence" value="ECO:0007669"/>
    <property type="project" value="TreeGrafter"/>
</dbReference>
<evidence type="ECO:0000313" key="7">
    <source>
        <dbReference type="EMBL" id="KAJ8766371.1"/>
    </source>
</evidence>